<dbReference type="OrthoDB" id="5803872at2759"/>
<dbReference type="GeneID" id="9939167"/>
<evidence type="ECO:0000256" key="1">
    <source>
        <dbReference type="PROSITE-ProRule" id="PRU00042"/>
    </source>
</evidence>
<protein>
    <submittedName>
        <fullName evidence="4">C2H2-type domain-containing protein</fullName>
    </submittedName>
</protein>
<dbReference type="Proteomes" id="UP000095285">
    <property type="component" value="Unassembled WGS sequence"/>
</dbReference>
<dbReference type="CTD" id="9939167"/>
<dbReference type="RefSeq" id="XP_003137371.2">
    <property type="nucleotide sequence ID" value="XM_003137323.2"/>
</dbReference>
<dbReference type="SMART" id="SM00355">
    <property type="entry name" value="ZnF_C2H2"/>
    <property type="match status" value="4"/>
</dbReference>
<dbReference type="PROSITE" id="PS50157">
    <property type="entry name" value="ZINC_FINGER_C2H2_2"/>
    <property type="match status" value="1"/>
</dbReference>
<keyword evidence="1" id="KW-0862">Zinc</keyword>
<dbReference type="Gene3D" id="3.30.160.60">
    <property type="entry name" value="Classic Zinc Finger"/>
    <property type="match status" value="1"/>
</dbReference>
<dbReference type="GO" id="GO:0008270">
    <property type="term" value="F:zinc ion binding"/>
    <property type="evidence" value="ECO:0007669"/>
    <property type="project" value="UniProtKB-KW"/>
</dbReference>
<evidence type="ECO:0000259" key="2">
    <source>
        <dbReference type="PROSITE" id="PS50157"/>
    </source>
</evidence>
<dbReference type="STRING" id="7209.A0A1I7VBM1"/>
<reference evidence="4" key="2">
    <citation type="submission" date="2016-11" db="UniProtKB">
        <authorList>
            <consortium name="WormBaseParasite"/>
        </authorList>
    </citation>
    <scope>IDENTIFICATION</scope>
</reference>
<reference evidence="3" key="1">
    <citation type="submission" date="2012-04" db="EMBL/GenBank/DDBJ databases">
        <title>The Genome Sequence of Loa loa.</title>
        <authorList>
            <consortium name="The Broad Institute Genome Sequencing Platform"/>
            <consortium name="Broad Institute Genome Sequencing Center for Infectious Disease"/>
            <person name="Nutman T.B."/>
            <person name="Fink D.L."/>
            <person name="Russ C."/>
            <person name="Young S."/>
            <person name="Zeng Q."/>
            <person name="Gargeya S."/>
            <person name="Alvarado L."/>
            <person name="Berlin A."/>
            <person name="Chapman S.B."/>
            <person name="Chen Z."/>
            <person name="Freedman E."/>
            <person name="Gellesch M."/>
            <person name="Goldberg J."/>
            <person name="Griggs A."/>
            <person name="Gujja S."/>
            <person name="Heilman E.R."/>
            <person name="Heiman D."/>
            <person name="Howarth C."/>
            <person name="Mehta T."/>
            <person name="Neiman D."/>
            <person name="Pearson M."/>
            <person name="Roberts A."/>
            <person name="Saif S."/>
            <person name="Shea T."/>
            <person name="Shenoy N."/>
            <person name="Sisk P."/>
            <person name="Stolte C."/>
            <person name="Sykes S."/>
            <person name="White J."/>
            <person name="Yandava C."/>
            <person name="Haas B."/>
            <person name="Henn M.R."/>
            <person name="Nusbaum C."/>
            <person name="Birren B."/>
        </authorList>
    </citation>
    <scope>NUCLEOTIDE SEQUENCE [LARGE SCALE GENOMIC DNA]</scope>
</reference>
<keyword evidence="1" id="KW-0863">Zinc-finger</keyword>
<dbReference type="eggNOG" id="ENOG502SU4N">
    <property type="taxonomic scope" value="Eukaryota"/>
</dbReference>
<sequence>MRTPRAAFKYSVQFNRDEDSLQSTHPLNNYKLPEYMDLQQQRLLAEILQQPEQKTLELKEYQTTSEHLQHQILNPEAMANNFWFMLFAMQRNGPIYPSLMQNLNSPVIYSASTSNRNQIFSGFDSMMNTNYLPTVAPSTMPLLNIPFIEEAQIDDMGSFLVVDELQKKTDSTKQTWQNLMRHQEMQLPQLITQHGLHQQVPSVSPFMKRRISESLQQQQQHQTAESAQMTVIKRAKVIVIEQKDPQLAPCCSSDDPNRISTVRRMDWSQEKIKKIGSNIYGKRKGRNVKCGVDSHNDNGENENSEDVQYVDVESVDEKLDTKEQRKALIEFYRKVKTIRMSYAREDLLICQMCEQKVQNSDSLILIHLYGHAEVMPYRCKMCGASECQLERMYAHIKQGHPDKDPSITYENRRNMAQLISLLQTCFSRNITKTKTACSDLTDKICVIVKEKSLAKLTCMVCMRKISTRRKSLMRHAQTHLHYRCKDCGIILFDETTIIEHGARKHDIVNPQRTTHYDACINTSDKRQIALHNCFGNILGEKL</sequence>
<evidence type="ECO:0000313" key="4">
    <source>
        <dbReference type="WBParaSite" id="EN70_1197"/>
    </source>
</evidence>
<keyword evidence="3" id="KW-1185">Reference proteome</keyword>
<proteinExistence type="predicted"/>
<organism evidence="3 4">
    <name type="scientific">Loa loa</name>
    <name type="common">Eye worm</name>
    <name type="synonym">Filaria loa</name>
    <dbReference type="NCBI Taxonomy" id="7209"/>
    <lineage>
        <taxon>Eukaryota</taxon>
        <taxon>Metazoa</taxon>
        <taxon>Ecdysozoa</taxon>
        <taxon>Nematoda</taxon>
        <taxon>Chromadorea</taxon>
        <taxon>Rhabditida</taxon>
        <taxon>Spirurina</taxon>
        <taxon>Spiruromorpha</taxon>
        <taxon>Filarioidea</taxon>
        <taxon>Onchocercidae</taxon>
        <taxon>Loa</taxon>
    </lineage>
</organism>
<accession>A0A1I7VBM1</accession>
<dbReference type="PROSITE" id="PS00028">
    <property type="entry name" value="ZINC_FINGER_C2H2_1"/>
    <property type="match status" value="1"/>
</dbReference>
<feature type="domain" description="C2H2-type" evidence="2">
    <location>
        <begin position="377"/>
        <end position="405"/>
    </location>
</feature>
<name>A0A1I7VBM1_LOALO</name>
<keyword evidence="1" id="KW-0479">Metal-binding</keyword>
<evidence type="ECO:0000313" key="3">
    <source>
        <dbReference type="Proteomes" id="UP000095285"/>
    </source>
</evidence>
<dbReference type="KEGG" id="loa:LOAG_01785"/>
<dbReference type="InterPro" id="IPR013087">
    <property type="entry name" value="Znf_C2H2_type"/>
</dbReference>
<dbReference type="WBParaSite" id="EN70_1197">
    <property type="protein sequence ID" value="EN70_1197"/>
    <property type="gene ID" value="EN70_1197"/>
</dbReference>
<dbReference type="AlphaFoldDB" id="A0A1I7VBM1"/>